<evidence type="ECO:0000313" key="3">
    <source>
        <dbReference type="Proteomes" id="UP000774130"/>
    </source>
</evidence>
<evidence type="ECO:0000259" key="1">
    <source>
        <dbReference type="Pfam" id="PF09347"/>
    </source>
</evidence>
<evidence type="ECO:0000313" key="2">
    <source>
        <dbReference type="EMBL" id="MBV7392258.1"/>
    </source>
</evidence>
<accession>A0ABS6TH90</accession>
<feature type="domain" description="DUF1989" evidence="1">
    <location>
        <begin position="7"/>
        <end position="165"/>
    </location>
</feature>
<name>A0ABS6TH90_9ENTE</name>
<comment type="caution">
    <text evidence="2">The sequence shown here is derived from an EMBL/GenBank/DDBJ whole genome shotgun (WGS) entry which is preliminary data.</text>
</comment>
<keyword evidence="3" id="KW-1185">Reference proteome</keyword>
<protein>
    <submittedName>
        <fullName evidence="2">Urea carboxylase-associated family protein</fullName>
    </submittedName>
</protein>
<gene>
    <name evidence="2" type="ORF">KUA55_16365</name>
</gene>
<organism evidence="2 3">
    <name type="scientific">Enterococcus alishanensis</name>
    <dbReference type="NCBI Taxonomy" id="1303817"/>
    <lineage>
        <taxon>Bacteria</taxon>
        <taxon>Bacillati</taxon>
        <taxon>Bacillota</taxon>
        <taxon>Bacilli</taxon>
        <taxon>Lactobacillales</taxon>
        <taxon>Enterococcaceae</taxon>
        <taxon>Enterococcus</taxon>
    </lineage>
</organism>
<reference evidence="2 3" key="1">
    <citation type="submission" date="2021-06" db="EMBL/GenBank/DDBJ databases">
        <title>Enterococcus alishanensis sp. nov., a novel lactic acid bacterium isolated from fresh coffee beans.</title>
        <authorList>
            <person name="Chen Y.-S."/>
        </authorList>
    </citation>
    <scope>NUCLEOTIDE SEQUENCE [LARGE SCALE GENOMIC DNA]</scope>
    <source>
        <strain evidence="2 3">ALS3</strain>
    </source>
</reference>
<dbReference type="RefSeq" id="WP_218327471.1">
    <property type="nucleotide sequence ID" value="NZ_JAHUZB010000009.1"/>
</dbReference>
<sequence>MEKEYLIAACTGQAIDIKKGQQITIIDVEGGQVADFFAENTADQNEFLSTAVTIDCNESIRLNINDTIYSNLYTPMFTVIYDEVGQHDLLFPCCRPEMYDFFYQNGANHPNCFDNINKSLGENRLIIQPLNLFMYTTIDDKGKITIHKPLSKAGSKIILEAKMDMKIAVAACSVSEADTNGRKNSPLKITVN</sequence>
<dbReference type="Pfam" id="PF09347">
    <property type="entry name" value="DUF1989"/>
    <property type="match status" value="1"/>
</dbReference>
<dbReference type="EMBL" id="JAHUZB010000009">
    <property type="protein sequence ID" value="MBV7392258.1"/>
    <property type="molecule type" value="Genomic_DNA"/>
</dbReference>
<dbReference type="PANTHER" id="PTHR31527:SF0">
    <property type="entry name" value="RE64534P"/>
    <property type="match status" value="1"/>
</dbReference>
<dbReference type="PANTHER" id="PTHR31527">
    <property type="entry name" value="RE64534P"/>
    <property type="match status" value="1"/>
</dbReference>
<proteinExistence type="predicted"/>
<dbReference type="InterPro" id="IPR018959">
    <property type="entry name" value="DUF1989"/>
</dbReference>
<dbReference type="Proteomes" id="UP000774130">
    <property type="component" value="Unassembled WGS sequence"/>
</dbReference>